<dbReference type="RefSeq" id="WP_123556787.1">
    <property type="nucleotide sequence ID" value="NZ_RJVJ01000001.1"/>
</dbReference>
<evidence type="ECO:0000313" key="3">
    <source>
        <dbReference type="Proteomes" id="UP000267408"/>
    </source>
</evidence>
<dbReference type="OrthoDB" id="9990383at2"/>
<organism evidence="2 3">
    <name type="scientific">Kitasatospora cineracea</name>
    <dbReference type="NCBI Taxonomy" id="88074"/>
    <lineage>
        <taxon>Bacteria</taxon>
        <taxon>Bacillati</taxon>
        <taxon>Actinomycetota</taxon>
        <taxon>Actinomycetes</taxon>
        <taxon>Kitasatosporales</taxon>
        <taxon>Streptomycetaceae</taxon>
        <taxon>Kitasatospora</taxon>
    </lineage>
</organism>
<keyword evidence="1" id="KW-0472">Membrane</keyword>
<protein>
    <submittedName>
        <fullName evidence="2">Uncharacterized protein</fullName>
    </submittedName>
</protein>
<reference evidence="2 3" key="1">
    <citation type="submission" date="2018-11" db="EMBL/GenBank/DDBJ databases">
        <title>Sequencing the genomes of 1000 actinobacteria strains.</title>
        <authorList>
            <person name="Klenk H.-P."/>
        </authorList>
    </citation>
    <scope>NUCLEOTIDE SEQUENCE [LARGE SCALE GENOMIC DNA]</scope>
    <source>
        <strain evidence="2 3">DSM 44780</strain>
    </source>
</reference>
<proteinExistence type="predicted"/>
<keyword evidence="1" id="KW-1133">Transmembrane helix</keyword>
<dbReference type="AlphaFoldDB" id="A0A8G1UJF5"/>
<comment type="caution">
    <text evidence="2">The sequence shown here is derived from an EMBL/GenBank/DDBJ whole genome shotgun (WGS) entry which is preliminary data.</text>
</comment>
<dbReference type="EMBL" id="RJVJ01000001">
    <property type="protein sequence ID" value="ROR45076.1"/>
    <property type="molecule type" value="Genomic_DNA"/>
</dbReference>
<gene>
    <name evidence="2" type="ORF">EDD39_3288</name>
</gene>
<name>A0A8G1UJF5_9ACTN</name>
<accession>A0A8G1UJF5</accession>
<dbReference type="Proteomes" id="UP000267408">
    <property type="component" value="Unassembled WGS sequence"/>
</dbReference>
<keyword evidence="1" id="KW-0812">Transmembrane</keyword>
<evidence type="ECO:0000256" key="1">
    <source>
        <dbReference type="SAM" id="Phobius"/>
    </source>
</evidence>
<sequence length="78" mass="8261">MPLLPVPLSDRPFDAARAVAVVALLAPPLLLAAVASLPALVLLPFLPGGDRRAERLMRQLMLWTARLVDAGRRTGGPA</sequence>
<evidence type="ECO:0000313" key="2">
    <source>
        <dbReference type="EMBL" id="ROR45076.1"/>
    </source>
</evidence>
<feature type="transmembrane region" description="Helical" evidence="1">
    <location>
        <begin position="20"/>
        <end position="46"/>
    </location>
</feature>